<feature type="transmembrane region" description="Helical" evidence="1">
    <location>
        <begin position="49"/>
        <end position="70"/>
    </location>
</feature>
<feature type="transmembrane region" description="Helical" evidence="1">
    <location>
        <begin position="108"/>
        <end position="129"/>
    </location>
</feature>
<feature type="transmembrane region" description="Helical" evidence="1">
    <location>
        <begin position="136"/>
        <end position="157"/>
    </location>
</feature>
<reference evidence="2 3" key="1">
    <citation type="journal article" date="2020" name="Syst. Appl. Microbiol.">
        <title>Arthrospiribacter ruber gen. nov., sp. nov., a novel bacterium isolated from Arthrospira cultures.</title>
        <authorList>
            <person name="Waleron M."/>
            <person name="Misztak A."/>
            <person name="Waleron M.M."/>
            <person name="Furmaniak M."/>
            <person name="Mrozik A."/>
            <person name="Waleron K."/>
        </authorList>
    </citation>
    <scope>NUCLEOTIDE SEQUENCE [LARGE SCALE GENOMIC DNA]</scope>
    <source>
        <strain evidence="2 3">DPMB0001</strain>
    </source>
</reference>
<sequence length="260" mass="29346">MKNISLLIFNTLTFALTLYLNYLYGAGVGDRQSVGEISRQYDTLITPAGYAFSIWALIYFLLFGFLVYQWITYFKGQGERSLLPSSVWFGLSNIFNGLWIIVWTSEMIGTSVLVIFALLGCLMVLVFRLKLEIWDAPLDIIAFVWWPICIYTGWIVVASVVNSSVFLYQLGFFENEVFWTVLILGIATGIYLFLTFSRNMREAAGVGVWAFVAIASKQLDNENSVAYVAFAFAGILAISASYHAFINRKTNPLMILLRKG</sequence>
<keyword evidence="1" id="KW-0812">Transmembrane</keyword>
<dbReference type="PANTHER" id="PTHR33802:SF1">
    <property type="entry name" value="XK-RELATED PROTEIN"/>
    <property type="match status" value="1"/>
</dbReference>
<feature type="transmembrane region" description="Helical" evidence="1">
    <location>
        <begin position="177"/>
        <end position="196"/>
    </location>
</feature>
<name>A0A951IYH7_9BACT</name>
<protein>
    <recommendedName>
        <fullName evidence="4">Tryptophan-rich sensory protein</fullName>
    </recommendedName>
</protein>
<dbReference type="Proteomes" id="UP000727490">
    <property type="component" value="Unassembled WGS sequence"/>
</dbReference>
<feature type="transmembrane region" description="Helical" evidence="1">
    <location>
        <begin position="225"/>
        <end position="245"/>
    </location>
</feature>
<keyword evidence="1" id="KW-0472">Membrane</keyword>
<organism evidence="2 3">
    <name type="scientific">Arthrospiribacter ruber</name>
    <dbReference type="NCBI Taxonomy" id="2487934"/>
    <lineage>
        <taxon>Bacteria</taxon>
        <taxon>Pseudomonadati</taxon>
        <taxon>Bacteroidota</taxon>
        <taxon>Cytophagia</taxon>
        <taxon>Cytophagales</taxon>
        <taxon>Cyclobacteriaceae</taxon>
        <taxon>Arthrospiribacter</taxon>
    </lineage>
</organism>
<proteinExistence type="predicted"/>
<evidence type="ECO:0000313" key="3">
    <source>
        <dbReference type="Proteomes" id="UP000727490"/>
    </source>
</evidence>
<keyword evidence="3" id="KW-1185">Reference proteome</keyword>
<feature type="transmembrane region" description="Helical" evidence="1">
    <location>
        <begin position="82"/>
        <end position="102"/>
    </location>
</feature>
<evidence type="ECO:0008006" key="4">
    <source>
        <dbReference type="Google" id="ProtNLM"/>
    </source>
</evidence>
<evidence type="ECO:0000313" key="2">
    <source>
        <dbReference type="EMBL" id="MBW3468712.1"/>
    </source>
</evidence>
<comment type="caution">
    <text evidence="2">The sequence shown here is derived from an EMBL/GenBank/DDBJ whole genome shotgun (WGS) entry which is preliminary data.</text>
</comment>
<evidence type="ECO:0000256" key="1">
    <source>
        <dbReference type="SAM" id="Phobius"/>
    </source>
</evidence>
<keyword evidence="1" id="KW-1133">Transmembrane helix</keyword>
<gene>
    <name evidence="2" type="ORF">EGN73_12950</name>
</gene>
<dbReference type="RefSeq" id="WP_219290478.1">
    <property type="nucleotide sequence ID" value="NZ_RPHB01000006.1"/>
</dbReference>
<dbReference type="PANTHER" id="PTHR33802">
    <property type="entry name" value="SI:CH211-161H7.5-RELATED"/>
    <property type="match status" value="1"/>
</dbReference>
<dbReference type="EMBL" id="RPHB01000006">
    <property type="protein sequence ID" value="MBW3468712.1"/>
    <property type="molecule type" value="Genomic_DNA"/>
</dbReference>
<accession>A0A951IYH7</accession>
<dbReference type="AlphaFoldDB" id="A0A951IYH7"/>